<organism evidence="2 3">
    <name type="scientific">Chaetoceros tenuissimus</name>
    <dbReference type="NCBI Taxonomy" id="426638"/>
    <lineage>
        <taxon>Eukaryota</taxon>
        <taxon>Sar</taxon>
        <taxon>Stramenopiles</taxon>
        <taxon>Ochrophyta</taxon>
        <taxon>Bacillariophyta</taxon>
        <taxon>Coscinodiscophyceae</taxon>
        <taxon>Chaetocerotophycidae</taxon>
        <taxon>Chaetocerotales</taxon>
        <taxon>Chaetocerotaceae</taxon>
        <taxon>Chaetoceros</taxon>
    </lineage>
</organism>
<sequence length="280" mass="32746">MIKSANQDSSKQEKLSYSHYYIGAMGKKSKRRTGKRSQKKAVKDEQQQARRRTSKSPADENAMIGALDDSDESDHEVSDETIEACEAFMIWSLSDKADLTPKKFEKMAPGVAKMLKTGQFSIEGLLGWRDSIISKLEERLKEFELEKGIQMLMEEVNWKNEKEENEFLQELKRMYIDPHVNLLASFEHVAYESKESRKSSFDDCRFLKMSESEFKDYFMVMIPKLVNSEEATETEGRKLFQRYYFHPSARTQEPKDELQQLLSSLLSLYLEMKKCWECNE</sequence>
<feature type="compositionally biased region" description="Basic residues" evidence="1">
    <location>
        <begin position="27"/>
        <end position="40"/>
    </location>
</feature>
<comment type="caution">
    <text evidence="2">The sequence shown here is derived from an EMBL/GenBank/DDBJ whole genome shotgun (WGS) entry which is preliminary data.</text>
</comment>
<dbReference type="Proteomes" id="UP001054902">
    <property type="component" value="Unassembled WGS sequence"/>
</dbReference>
<protein>
    <submittedName>
        <fullName evidence="2">Uncharacterized protein</fullName>
    </submittedName>
</protein>
<reference evidence="2 3" key="1">
    <citation type="journal article" date="2021" name="Sci. Rep.">
        <title>The genome of the diatom Chaetoceros tenuissimus carries an ancient integrated fragment of an extant virus.</title>
        <authorList>
            <person name="Hongo Y."/>
            <person name="Kimura K."/>
            <person name="Takaki Y."/>
            <person name="Yoshida Y."/>
            <person name="Baba S."/>
            <person name="Kobayashi G."/>
            <person name="Nagasaki K."/>
            <person name="Hano T."/>
            <person name="Tomaru Y."/>
        </authorList>
    </citation>
    <scope>NUCLEOTIDE SEQUENCE [LARGE SCALE GENOMIC DNA]</scope>
    <source>
        <strain evidence="2 3">NIES-3715</strain>
    </source>
</reference>
<keyword evidence="3" id="KW-1185">Reference proteome</keyword>
<dbReference type="AlphaFoldDB" id="A0AAD3CMU5"/>
<feature type="region of interest" description="Disordered" evidence="1">
    <location>
        <begin position="21"/>
        <end position="74"/>
    </location>
</feature>
<proteinExistence type="predicted"/>
<accession>A0AAD3CMU5</accession>
<evidence type="ECO:0000313" key="2">
    <source>
        <dbReference type="EMBL" id="GFH47841.1"/>
    </source>
</evidence>
<name>A0AAD3CMU5_9STRA</name>
<evidence type="ECO:0000313" key="3">
    <source>
        <dbReference type="Proteomes" id="UP001054902"/>
    </source>
</evidence>
<evidence type="ECO:0000256" key="1">
    <source>
        <dbReference type="SAM" id="MobiDB-lite"/>
    </source>
</evidence>
<gene>
    <name evidence="2" type="ORF">CTEN210_04317</name>
</gene>
<dbReference type="EMBL" id="BLLK01000023">
    <property type="protein sequence ID" value="GFH47841.1"/>
    <property type="molecule type" value="Genomic_DNA"/>
</dbReference>